<proteinExistence type="predicted"/>
<keyword evidence="4" id="KW-1185">Reference proteome</keyword>
<dbReference type="GeneID" id="82890467"/>
<dbReference type="PANTHER" id="PTHR43283">
    <property type="entry name" value="BETA-LACTAMASE-RELATED"/>
    <property type="match status" value="1"/>
</dbReference>
<dbReference type="SUPFAM" id="SSF56601">
    <property type="entry name" value="beta-lactamase/transpeptidase-like"/>
    <property type="match status" value="1"/>
</dbReference>
<evidence type="ECO:0000259" key="2">
    <source>
        <dbReference type="Pfam" id="PF00144"/>
    </source>
</evidence>
<accession>A0ABY5V2P9</accession>
<dbReference type="Gene3D" id="3.40.710.10">
    <property type="entry name" value="DD-peptidase/beta-lactamase superfamily"/>
    <property type="match status" value="1"/>
</dbReference>
<feature type="domain" description="Beta-lactamase-related" evidence="2">
    <location>
        <begin position="41"/>
        <end position="416"/>
    </location>
</feature>
<dbReference type="Proteomes" id="UP001059295">
    <property type="component" value="Chromosome"/>
</dbReference>
<evidence type="ECO:0000313" key="4">
    <source>
        <dbReference type="Proteomes" id="UP001059295"/>
    </source>
</evidence>
<dbReference type="PANTHER" id="PTHR43283:SF11">
    <property type="entry name" value="BETA-LACTAMASE-RELATED DOMAIN-CONTAINING PROTEIN"/>
    <property type="match status" value="1"/>
</dbReference>
<dbReference type="InterPro" id="IPR012338">
    <property type="entry name" value="Beta-lactam/transpept-like"/>
</dbReference>
<keyword evidence="1" id="KW-0378">Hydrolase</keyword>
<evidence type="ECO:0000313" key="3">
    <source>
        <dbReference type="EMBL" id="UWN57572.1"/>
    </source>
</evidence>
<gene>
    <name evidence="3" type="ORF">NQ491_01995</name>
</gene>
<evidence type="ECO:0000256" key="1">
    <source>
        <dbReference type="ARBA" id="ARBA00022801"/>
    </source>
</evidence>
<name>A0ABY5V2P9_9BACT</name>
<dbReference type="Pfam" id="PF00144">
    <property type="entry name" value="Beta-lactamase"/>
    <property type="match status" value="1"/>
</dbReference>
<protein>
    <submittedName>
        <fullName evidence="3">Beta-lactamase family protein</fullName>
    </submittedName>
</protein>
<dbReference type="InterPro" id="IPR050789">
    <property type="entry name" value="Diverse_Enzym_Activities"/>
</dbReference>
<dbReference type="EMBL" id="CP102294">
    <property type="protein sequence ID" value="UWN57572.1"/>
    <property type="molecule type" value="Genomic_DNA"/>
</dbReference>
<dbReference type="RefSeq" id="WP_019245021.1">
    <property type="nucleotide sequence ID" value="NZ_CAPH01000006.1"/>
</dbReference>
<sequence length="441" mass="49361">MNSETFPNVKKYALTLLFAFALAAMHGQDRGLPERLERSLDSMILDAMQIKAFPGAQLVIGDREGVLYARNYGYHDYSRKREVTDRDLYDVASCTKVVSTTFVVMRLYDRGLLRIDDPLVKYLPEFAGTTAESVTLGELLTHTSGMRAQTFYTPLVRNANGGRLFSGKLSAEYPYRIGKNYFVARDVAIDTLLLSRTPRAGWREATSKLYVNPAVDTLIMRQIIEDYKPERRGSYRYSDTNFWLLKLIAEKVSGESLDRLTHALLSELGCTLSGYNPLQTCDMEHCVPTEDDHILNRGTVQGYVHDELGALMGGVGGNAGLFSTAKEMARFCEMMLNDGCYAGRRILSQETIRLFTGSPLAERKIWRGLGFDKRDPASSPLGGTDSYGHTGFTGTIFWIDARAGLYMVFLSNAVCPTRVDNKLLSTSLRTKIWEAVKQGCR</sequence>
<organism evidence="3 4">
    <name type="scientific">Alistipes ihumii AP11</name>
    <dbReference type="NCBI Taxonomy" id="1211813"/>
    <lineage>
        <taxon>Bacteria</taxon>
        <taxon>Pseudomonadati</taxon>
        <taxon>Bacteroidota</taxon>
        <taxon>Bacteroidia</taxon>
        <taxon>Bacteroidales</taxon>
        <taxon>Rikenellaceae</taxon>
        <taxon>Alistipes</taxon>
    </lineage>
</organism>
<reference evidence="3" key="1">
    <citation type="journal article" date="2022" name="Cell">
        <title>Design, construction, and in vivo augmentation of a complex gut microbiome.</title>
        <authorList>
            <person name="Cheng A.G."/>
            <person name="Ho P.Y."/>
            <person name="Aranda-Diaz A."/>
            <person name="Jain S."/>
            <person name="Yu F.B."/>
            <person name="Meng X."/>
            <person name="Wang M."/>
            <person name="Iakiviak M."/>
            <person name="Nagashima K."/>
            <person name="Zhao A."/>
            <person name="Murugkar P."/>
            <person name="Patil A."/>
            <person name="Atabakhsh K."/>
            <person name="Weakley A."/>
            <person name="Yan J."/>
            <person name="Brumbaugh A.R."/>
            <person name="Higginbottom S."/>
            <person name="Dimas A."/>
            <person name="Shiver A.L."/>
            <person name="Deutschbauer A."/>
            <person name="Neff N."/>
            <person name="Sonnenburg J.L."/>
            <person name="Huang K.C."/>
            <person name="Fischbach M.A."/>
        </authorList>
    </citation>
    <scope>NUCLEOTIDE SEQUENCE</scope>
    <source>
        <strain evidence="3">AP11</strain>
    </source>
</reference>
<dbReference type="InterPro" id="IPR001466">
    <property type="entry name" value="Beta-lactam-related"/>
</dbReference>